<name>A0A346TPW4_9ABAC</name>
<evidence type="ECO:0000259" key="3">
    <source>
        <dbReference type="PROSITE" id="PS50054"/>
    </source>
</evidence>
<keyword evidence="2" id="KW-0904">Protein phosphatase</keyword>
<evidence type="ECO:0000313" key="6">
    <source>
        <dbReference type="Proteomes" id="UP000503448"/>
    </source>
</evidence>
<dbReference type="EMBL" id="MH320559">
    <property type="protein sequence ID" value="AXU41624.1"/>
    <property type="molecule type" value="Genomic_DNA"/>
</dbReference>
<dbReference type="GO" id="GO:0017017">
    <property type="term" value="F:MAP kinase tyrosine/serine/threonine phosphatase activity"/>
    <property type="evidence" value="ECO:0007669"/>
    <property type="project" value="TreeGrafter"/>
</dbReference>
<dbReference type="GO" id="GO:0008330">
    <property type="term" value="F:protein tyrosine/threonine phosphatase activity"/>
    <property type="evidence" value="ECO:0007669"/>
    <property type="project" value="TreeGrafter"/>
</dbReference>
<dbReference type="InterPro" id="IPR029021">
    <property type="entry name" value="Prot-tyrosine_phosphatase-like"/>
</dbReference>
<dbReference type="Gene3D" id="3.90.190.10">
    <property type="entry name" value="Protein tyrosine phosphatase superfamily"/>
    <property type="match status" value="1"/>
</dbReference>
<dbReference type="GO" id="GO:0033550">
    <property type="term" value="F:MAP kinase tyrosine phosphatase activity"/>
    <property type="evidence" value="ECO:0007669"/>
    <property type="project" value="TreeGrafter"/>
</dbReference>
<reference evidence="5 6" key="1">
    <citation type="submission" date="2018-05" db="EMBL/GenBank/DDBJ databases">
        <title>The complete genome sequence of an alphabaculovirus isolated from the southern armyworm, Spodoptera eridania.</title>
        <authorList>
            <person name="Harrison R.L."/>
            <person name="Rowley D.L."/>
        </authorList>
    </citation>
    <scope>NUCLEOTIDE SEQUENCE [LARGE SCALE GENOMIC DNA]</scope>
    <source>
        <strain evidence="5">251</strain>
    </source>
</reference>
<feature type="domain" description="Tyrosine specific protein phosphatases" evidence="4">
    <location>
        <begin position="90"/>
        <end position="147"/>
    </location>
</feature>
<keyword evidence="1" id="KW-0378">Hydrolase</keyword>
<evidence type="ECO:0000259" key="4">
    <source>
        <dbReference type="PROSITE" id="PS50056"/>
    </source>
</evidence>
<dbReference type="InterPro" id="IPR020422">
    <property type="entry name" value="TYR_PHOSPHATASE_DUAL_dom"/>
</dbReference>
<dbReference type="PANTHER" id="PTHR10159">
    <property type="entry name" value="DUAL SPECIFICITY PROTEIN PHOSPHATASE"/>
    <property type="match status" value="1"/>
</dbReference>
<sequence>MNINNNEDNFTPLSNGNYVNVSCILNDGKLYLGGVIYDVNDLKRFIAEKDIGAIVSVWDDSLLKVEELGIPREDYLYIYIHDNVTANIMQHFDAAYKFIEDKLKEGKNVYVHCHAGVSRSATLVIYFLMKHYKISLAEAYQIVVDRRNIRPNDSFLRQLQMAESQMEF</sequence>
<dbReference type="SUPFAM" id="SSF52799">
    <property type="entry name" value="(Phosphotyrosine protein) phosphatases II"/>
    <property type="match status" value="1"/>
</dbReference>
<dbReference type="InterPro" id="IPR016130">
    <property type="entry name" value="Tyr_Pase_AS"/>
</dbReference>
<dbReference type="CDD" id="cd14498">
    <property type="entry name" value="DSP"/>
    <property type="match status" value="1"/>
</dbReference>
<dbReference type="PROSITE" id="PS50056">
    <property type="entry name" value="TYR_PHOSPHATASE_2"/>
    <property type="match status" value="1"/>
</dbReference>
<evidence type="ECO:0000256" key="2">
    <source>
        <dbReference type="ARBA" id="ARBA00022912"/>
    </source>
</evidence>
<dbReference type="PROSITE" id="PS50054">
    <property type="entry name" value="TYR_PHOSPHATASE_DUAL"/>
    <property type="match status" value="1"/>
</dbReference>
<keyword evidence="6" id="KW-1185">Reference proteome</keyword>
<dbReference type="GeneID" id="65102274"/>
<dbReference type="InterPro" id="IPR000387">
    <property type="entry name" value="Tyr_Pase_dom"/>
</dbReference>
<dbReference type="KEGG" id="vg:65102274"/>
<dbReference type="RefSeq" id="YP_010087027.1">
    <property type="nucleotide sequence ID" value="NC_055502.1"/>
</dbReference>
<accession>A0A346TPW4</accession>
<dbReference type="PANTHER" id="PTHR10159:SF511">
    <property type="entry name" value="DUAL SPECIFICITY PROTEIN PHOSPHATASE 1"/>
    <property type="match status" value="1"/>
</dbReference>
<protein>
    <submittedName>
        <fullName evidence="5">PTP-2</fullName>
    </submittedName>
</protein>
<organism evidence="5 6">
    <name type="scientific">Spodoptera eridania nucleopolyhedrovirus</name>
    <dbReference type="NCBI Taxonomy" id="2315721"/>
    <lineage>
        <taxon>Viruses</taxon>
        <taxon>Viruses incertae sedis</taxon>
        <taxon>Naldaviricetes</taxon>
        <taxon>Lefavirales</taxon>
        <taxon>Baculoviridae</taxon>
        <taxon>Alphabaculovirus</taxon>
        <taxon>Alphabaculovirus speridaniae</taxon>
    </lineage>
</organism>
<dbReference type="InterPro" id="IPR000340">
    <property type="entry name" value="Dual-sp_phosphatase_cat-dom"/>
</dbReference>
<feature type="domain" description="Tyrosine-protein phosphatase" evidence="3">
    <location>
        <begin position="20"/>
        <end position="168"/>
    </location>
</feature>
<dbReference type="Proteomes" id="UP000503448">
    <property type="component" value="Segment"/>
</dbReference>
<dbReference type="Pfam" id="PF00782">
    <property type="entry name" value="DSPc"/>
    <property type="match status" value="1"/>
</dbReference>
<proteinExistence type="predicted"/>
<evidence type="ECO:0000313" key="5">
    <source>
        <dbReference type="EMBL" id="AXU41624.1"/>
    </source>
</evidence>
<dbReference type="SMART" id="SM00195">
    <property type="entry name" value="DSPc"/>
    <property type="match status" value="1"/>
</dbReference>
<dbReference type="PROSITE" id="PS00383">
    <property type="entry name" value="TYR_PHOSPHATASE_1"/>
    <property type="match status" value="1"/>
</dbReference>
<evidence type="ECO:0000256" key="1">
    <source>
        <dbReference type="ARBA" id="ARBA00022801"/>
    </source>
</evidence>